<dbReference type="EMBL" id="JAVRRD010000010">
    <property type="protein sequence ID" value="KAK5054576.1"/>
    <property type="molecule type" value="Genomic_DNA"/>
</dbReference>
<organism evidence="2 3">
    <name type="scientific">Exophiala bonariae</name>
    <dbReference type="NCBI Taxonomy" id="1690606"/>
    <lineage>
        <taxon>Eukaryota</taxon>
        <taxon>Fungi</taxon>
        <taxon>Dikarya</taxon>
        <taxon>Ascomycota</taxon>
        <taxon>Pezizomycotina</taxon>
        <taxon>Eurotiomycetes</taxon>
        <taxon>Chaetothyriomycetidae</taxon>
        <taxon>Chaetothyriales</taxon>
        <taxon>Herpotrichiellaceae</taxon>
        <taxon>Exophiala</taxon>
    </lineage>
</organism>
<sequence length="136" mass="14380">MISLSSIFRVAALVSLTTATSITRRQTSGGAIAQALLCSDDNLSNICQAFFLSDGQTQNFPDLNREIGISSIGVVPEGGDRFNRQNARCIFRSSILGGELCVSSGDSVDEATLSENALNDVIDSVQCFVGRCPGDL</sequence>
<dbReference type="Proteomes" id="UP001358417">
    <property type="component" value="Unassembled WGS sequence"/>
</dbReference>
<comment type="caution">
    <text evidence="2">The sequence shown here is derived from an EMBL/GenBank/DDBJ whole genome shotgun (WGS) entry which is preliminary data.</text>
</comment>
<dbReference type="AlphaFoldDB" id="A0AAV9NCS6"/>
<accession>A0AAV9NCS6</accession>
<proteinExistence type="predicted"/>
<keyword evidence="3" id="KW-1185">Reference proteome</keyword>
<dbReference type="RefSeq" id="XP_064707349.1">
    <property type="nucleotide sequence ID" value="XM_064845091.1"/>
</dbReference>
<evidence type="ECO:0000313" key="3">
    <source>
        <dbReference type="Proteomes" id="UP001358417"/>
    </source>
</evidence>
<evidence type="ECO:0000313" key="2">
    <source>
        <dbReference type="EMBL" id="KAK5054576.1"/>
    </source>
</evidence>
<name>A0AAV9NCS6_9EURO</name>
<protein>
    <recommendedName>
        <fullName evidence="4">Cyanovirin-N domain-containing protein</fullName>
    </recommendedName>
</protein>
<gene>
    <name evidence="2" type="ORF">LTR84_001467</name>
</gene>
<dbReference type="GeneID" id="89969687"/>
<reference evidence="2 3" key="1">
    <citation type="submission" date="2023-08" db="EMBL/GenBank/DDBJ databases">
        <title>Black Yeasts Isolated from many extreme environments.</title>
        <authorList>
            <person name="Coleine C."/>
            <person name="Stajich J.E."/>
            <person name="Selbmann L."/>
        </authorList>
    </citation>
    <scope>NUCLEOTIDE SEQUENCE [LARGE SCALE GENOMIC DNA]</scope>
    <source>
        <strain evidence="2 3">CCFEE 5792</strain>
    </source>
</reference>
<keyword evidence="1" id="KW-0732">Signal</keyword>
<evidence type="ECO:0008006" key="4">
    <source>
        <dbReference type="Google" id="ProtNLM"/>
    </source>
</evidence>
<feature type="signal peptide" evidence="1">
    <location>
        <begin position="1"/>
        <end position="19"/>
    </location>
</feature>
<feature type="chain" id="PRO_5043339622" description="Cyanovirin-N domain-containing protein" evidence="1">
    <location>
        <begin position="20"/>
        <end position="136"/>
    </location>
</feature>
<evidence type="ECO:0000256" key="1">
    <source>
        <dbReference type="SAM" id="SignalP"/>
    </source>
</evidence>